<protein>
    <recommendedName>
        <fullName evidence="4">Carboxypeptidase regulatory-like domain-containing protein</fullName>
    </recommendedName>
</protein>
<evidence type="ECO:0008006" key="4">
    <source>
        <dbReference type="Google" id="ProtNLM"/>
    </source>
</evidence>
<dbReference type="PROSITE" id="PS51257">
    <property type="entry name" value="PROKAR_LIPOPROTEIN"/>
    <property type="match status" value="1"/>
</dbReference>
<name>A0A517QVU6_9PLAN</name>
<reference evidence="2 3" key="1">
    <citation type="submission" date="2019-02" db="EMBL/GenBank/DDBJ databases">
        <title>Deep-cultivation of Planctomycetes and their phenomic and genomic characterization uncovers novel biology.</title>
        <authorList>
            <person name="Wiegand S."/>
            <person name="Jogler M."/>
            <person name="Boedeker C."/>
            <person name="Pinto D."/>
            <person name="Vollmers J."/>
            <person name="Rivas-Marin E."/>
            <person name="Kohn T."/>
            <person name="Peeters S.H."/>
            <person name="Heuer A."/>
            <person name="Rast P."/>
            <person name="Oberbeckmann S."/>
            <person name="Bunk B."/>
            <person name="Jeske O."/>
            <person name="Meyerdierks A."/>
            <person name="Storesund J.E."/>
            <person name="Kallscheuer N."/>
            <person name="Luecker S."/>
            <person name="Lage O.M."/>
            <person name="Pohl T."/>
            <person name="Merkel B.J."/>
            <person name="Hornburger P."/>
            <person name="Mueller R.-W."/>
            <person name="Bruemmer F."/>
            <person name="Labrenz M."/>
            <person name="Spormann A.M."/>
            <person name="Op den Camp H."/>
            <person name="Overmann J."/>
            <person name="Amann R."/>
            <person name="Jetten M.S.M."/>
            <person name="Mascher T."/>
            <person name="Medema M.H."/>
            <person name="Devos D.P."/>
            <person name="Kaster A.-K."/>
            <person name="Ovreas L."/>
            <person name="Rohde M."/>
            <person name="Galperin M.Y."/>
            <person name="Jogler C."/>
        </authorList>
    </citation>
    <scope>NUCLEOTIDE SEQUENCE [LARGE SCALE GENOMIC DNA]</scope>
    <source>
        <strain evidence="2 3">Pan189</strain>
    </source>
</reference>
<dbReference type="RefSeq" id="WP_145362019.1">
    <property type="nucleotide sequence ID" value="NZ_CP036268.1"/>
</dbReference>
<dbReference type="KEGG" id="svp:Pan189_01040"/>
<feature type="region of interest" description="Disordered" evidence="1">
    <location>
        <begin position="114"/>
        <end position="167"/>
    </location>
</feature>
<feature type="compositionally biased region" description="Basic and acidic residues" evidence="1">
    <location>
        <begin position="114"/>
        <end position="130"/>
    </location>
</feature>
<dbReference type="OrthoDB" id="289014at2"/>
<dbReference type="EMBL" id="CP036268">
    <property type="protein sequence ID" value="QDT35751.1"/>
    <property type="molecule type" value="Genomic_DNA"/>
</dbReference>
<evidence type="ECO:0000313" key="3">
    <source>
        <dbReference type="Proteomes" id="UP000317318"/>
    </source>
</evidence>
<dbReference type="Proteomes" id="UP000317318">
    <property type="component" value="Chromosome"/>
</dbReference>
<gene>
    <name evidence="2" type="ORF">Pan189_01040</name>
</gene>
<feature type="compositionally biased region" description="Basic and acidic residues" evidence="1">
    <location>
        <begin position="139"/>
        <end position="153"/>
    </location>
</feature>
<evidence type="ECO:0000313" key="2">
    <source>
        <dbReference type="EMBL" id="QDT35751.1"/>
    </source>
</evidence>
<proteinExistence type="predicted"/>
<evidence type="ECO:0000256" key="1">
    <source>
        <dbReference type="SAM" id="MobiDB-lite"/>
    </source>
</evidence>
<accession>A0A517QVU6</accession>
<feature type="compositionally biased region" description="Polar residues" evidence="1">
    <location>
        <begin position="158"/>
        <end position="167"/>
    </location>
</feature>
<sequence>MQRLLVSAMMGERVHLRASVCLMAVLLCGAVGCSGGAGDGPQRAPVSGVVTLDGNAVADARVVFEPVDGGPASTGMTGPDGKFSLQIDGIQPGAYTGEYIVRVTTFREEKKFYDGVEAPTDPRDIPRPTRVEPGAPEKIPAKYNEESELKRTVEAGQNEFQLDLTSA</sequence>
<keyword evidence="3" id="KW-1185">Reference proteome</keyword>
<organism evidence="2 3">
    <name type="scientific">Stratiformator vulcanicus</name>
    <dbReference type="NCBI Taxonomy" id="2527980"/>
    <lineage>
        <taxon>Bacteria</taxon>
        <taxon>Pseudomonadati</taxon>
        <taxon>Planctomycetota</taxon>
        <taxon>Planctomycetia</taxon>
        <taxon>Planctomycetales</taxon>
        <taxon>Planctomycetaceae</taxon>
        <taxon>Stratiformator</taxon>
    </lineage>
</organism>
<dbReference type="AlphaFoldDB" id="A0A517QVU6"/>